<proteinExistence type="predicted"/>
<dbReference type="Proteomes" id="UP001333710">
    <property type="component" value="Chromosome"/>
</dbReference>
<name>A0AA48HM60_9ALTE</name>
<sequence>MKGVVFTEFMDMVEEVFSDDVLDEIIEKADLPNDGAYTTVGTYDHQEIVRLVVALSETSNMPLPDLLATFGKHLLGQFVKGYPQFFDEAKDAFDFLSNIDSYIHVEVLKLYPDAELPKFYHEQHSDKHLSMYYQSSRHFEDLAVGLIEGTLAHFNTEGTVSKSEAQWQGEDAIKFDIHLN</sequence>
<dbReference type="RefSeq" id="WP_338290948.1">
    <property type="nucleotide sequence ID" value="NZ_AP027272.1"/>
</dbReference>
<keyword evidence="3" id="KW-1185">Reference proteome</keyword>
<dbReference type="AlphaFoldDB" id="A0AA48HM60"/>
<dbReference type="PANTHER" id="PTHR45655:SF13">
    <property type="entry name" value="SOLUBLE GUANYLATE CYCLASE GCY-32-RELATED"/>
    <property type="match status" value="1"/>
</dbReference>
<dbReference type="PANTHER" id="PTHR45655">
    <property type="entry name" value="GUANYLATE CYCLASE SOLUBLE SUBUNIT BETA-2"/>
    <property type="match status" value="1"/>
</dbReference>
<gene>
    <name evidence="2" type="ORF">MACH26_05430</name>
</gene>
<evidence type="ECO:0000259" key="1">
    <source>
        <dbReference type="Pfam" id="PF07700"/>
    </source>
</evidence>
<accession>A0AA48HM60</accession>
<dbReference type="Pfam" id="PF07700">
    <property type="entry name" value="HNOB"/>
    <property type="match status" value="1"/>
</dbReference>
<dbReference type="GO" id="GO:0020037">
    <property type="term" value="F:heme binding"/>
    <property type="evidence" value="ECO:0007669"/>
    <property type="project" value="InterPro"/>
</dbReference>
<dbReference type="InterPro" id="IPR024096">
    <property type="entry name" value="NO_sig/Golgi_transp_ligand-bd"/>
</dbReference>
<feature type="domain" description="Heme NO-binding" evidence="1">
    <location>
        <begin position="2"/>
        <end position="160"/>
    </location>
</feature>
<evidence type="ECO:0000313" key="2">
    <source>
        <dbReference type="EMBL" id="BDX05022.1"/>
    </source>
</evidence>
<dbReference type="InterPro" id="IPR011644">
    <property type="entry name" value="Heme_NO-bd"/>
</dbReference>
<protein>
    <submittedName>
        <fullName evidence="2">Guanylate cyclase</fullName>
    </submittedName>
</protein>
<dbReference type="EMBL" id="AP027272">
    <property type="protein sequence ID" value="BDX05022.1"/>
    <property type="molecule type" value="Genomic_DNA"/>
</dbReference>
<dbReference type="SUPFAM" id="SSF111126">
    <property type="entry name" value="Ligand-binding domain in the NO signalling and Golgi transport"/>
    <property type="match status" value="1"/>
</dbReference>
<dbReference type="KEGG" id="pmaw:MACH26_05430"/>
<evidence type="ECO:0000313" key="3">
    <source>
        <dbReference type="Proteomes" id="UP001333710"/>
    </source>
</evidence>
<dbReference type="InterPro" id="IPR038158">
    <property type="entry name" value="H-NOX_domain_sf"/>
</dbReference>
<dbReference type="Gene3D" id="3.90.1520.10">
    <property type="entry name" value="H-NOX domain"/>
    <property type="match status" value="1"/>
</dbReference>
<reference evidence="2" key="1">
    <citation type="submission" date="2023-01" db="EMBL/GenBank/DDBJ databases">
        <title>Complete genome sequence of Planctobacterium marinum strain Dej080120_11.</title>
        <authorList>
            <person name="Ueki S."/>
            <person name="Maruyama F."/>
        </authorList>
    </citation>
    <scope>NUCLEOTIDE SEQUENCE</scope>
    <source>
        <strain evidence="2">Dej080120_11</strain>
    </source>
</reference>
<organism evidence="2 3">
    <name type="scientific">Planctobacterium marinum</name>
    <dbReference type="NCBI Taxonomy" id="1631968"/>
    <lineage>
        <taxon>Bacteria</taxon>
        <taxon>Pseudomonadati</taxon>
        <taxon>Pseudomonadota</taxon>
        <taxon>Gammaproteobacteria</taxon>
        <taxon>Alteromonadales</taxon>
        <taxon>Alteromonadaceae</taxon>
        <taxon>Planctobacterium</taxon>
    </lineage>
</organism>